<reference evidence="1" key="1">
    <citation type="submission" date="2022-07" db="EMBL/GenBank/DDBJ databases">
        <title>Complete genome of DND4.</title>
        <authorList>
            <person name="Cao G."/>
        </authorList>
    </citation>
    <scope>NUCLEOTIDE SEQUENCE</scope>
    <source>
        <strain evidence="1">DND4</strain>
    </source>
</reference>
<keyword evidence="2" id="KW-1185">Reference proteome</keyword>
<organism evidence="1 2">
    <name type="scientific">Microbacterium maritypicum</name>
    <name type="common">Microbacterium liquefaciens</name>
    <dbReference type="NCBI Taxonomy" id="33918"/>
    <lineage>
        <taxon>Bacteria</taxon>
        <taxon>Bacillati</taxon>
        <taxon>Actinomycetota</taxon>
        <taxon>Actinomycetes</taxon>
        <taxon>Micrococcales</taxon>
        <taxon>Microbacteriaceae</taxon>
        <taxon>Microbacterium</taxon>
    </lineage>
</organism>
<dbReference type="EMBL" id="CP101471">
    <property type="protein sequence ID" value="UTT53767.1"/>
    <property type="molecule type" value="Genomic_DNA"/>
</dbReference>
<accession>A0ACD4B8I3</accession>
<proteinExistence type="predicted"/>
<sequence>MTEQRRATEAHSTPAKATGSRELDALRAADAPLAEFVKAGGLRRLSTKQMFPEQAA</sequence>
<name>A0ACD4B8I3_MICMQ</name>
<evidence type="ECO:0000313" key="1">
    <source>
        <dbReference type="EMBL" id="UTT53767.1"/>
    </source>
</evidence>
<evidence type="ECO:0000313" key="2">
    <source>
        <dbReference type="Proteomes" id="UP001060245"/>
    </source>
</evidence>
<gene>
    <name evidence="1" type="ORF">NMQ05_04090</name>
</gene>
<protein>
    <submittedName>
        <fullName evidence="1">Uncharacterized protein</fullName>
    </submittedName>
</protein>
<dbReference type="Proteomes" id="UP001060245">
    <property type="component" value="Chromosome"/>
</dbReference>